<organism evidence="2 3">
    <name type="scientific">Winogradskya consettensis</name>
    <dbReference type="NCBI Taxonomy" id="113560"/>
    <lineage>
        <taxon>Bacteria</taxon>
        <taxon>Bacillati</taxon>
        <taxon>Actinomycetota</taxon>
        <taxon>Actinomycetes</taxon>
        <taxon>Micromonosporales</taxon>
        <taxon>Micromonosporaceae</taxon>
        <taxon>Winogradskya</taxon>
    </lineage>
</organism>
<keyword evidence="1" id="KW-1133">Transmembrane helix</keyword>
<accession>A0A919SXY5</accession>
<protein>
    <submittedName>
        <fullName evidence="2">Uncharacterized protein</fullName>
    </submittedName>
</protein>
<dbReference type="EMBL" id="BOQP01000043">
    <property type="protein sequence ID" value="GIM80527.1"/>
    <property type="molecule type" value="Genomic_DNA"/>
</dbReference>
<evidence type="ECO:0000313" key="2">
    <source>
        <dbReference type="EMBL" id="GIM80527.1"/>
    </source>
</evidence>
<evidence type="ECO:0000256" key="1">
    <source>
        <dbReference type="SAM" id="Phobius"/>
    </source>
</evidence>
<proteinExistence type="predicted"/>
<dbReference type="RefSeq" id="WP_213001572.1">
    <property type="nucleotide sequence ID" value="NZ_BAAATW010000001.1"/>
</dbReference>
<name>A0A919SXY5_9ACTN</name>
<keyword evidence="1" id="KW-0812">Transmembrane</keyword>
<gene>
    <name evidence="2" type="ORF">Aco04nite_71180</name>
</gene>
<keyword evidence="3" id="KW-1185">Reference proteome</keyword>
<sequence>MGKTAKTVGGIAAAVVAICCAAGVLSSIGEIFDQTPYIWPAIGASVVVALGAALAYQKVQAGRAKRELEAWTDWEDVGTDGPWPWAMVLARTSVATPTAAWSGWADGFPVKAGVITWSGMGLRDLTGKFDGTGVFACVRLPRPLPLAAVHLRPDATGKTFDERFQVKGTIGDVQRIVHVDNTVPPWTITGEELFVIVPVAEPVRPRHIQDIARRAAWAAQLAIEEVTTPGGSSAREPGAGNTG</sequence>
<dbReference type="AlphaFoldDB" id="A0A919SXY5"/>
<dbReference type="Proteomes" id="UP000680865">
    <property type="component" value="Unassembled WGS sequence"/>
</dbReference>
<feature type="transmembrane region" description="Helical" evidence="1">
    <location>
        <begin position="37"/>
        <end position="56"/>
    </location>
</feature>
<reference evidence="2" key="1">
    <citation type="submission" date="2021-03" db="EMBL/GenBank/DDBJ databases">
        <title>Whole genome shotgun sequence of Actinoplanes consettensis NBRC 14913.</title>
        <authorList>
            <person name="Komaki H."/>
            <person name="Tamura T."/>
        </authorList>
    </citation>
    <scope>NUCLEOTIDE SEQUENCE</scope>
    <source>
        <strain evidence="2">NBRC 14913</strain>
    </source>
</reference>
<comment type="caution">
    <text evidence="2">The sequence shown here is derived from an EMBL/GenBank/DDBJ whole genome shotgun (WGS) entry which is preliminary data.</text>
</comment>
<feature type="transmembrane region" description="Helical" evidence="1">
    <location>
        <begin position="7"/>
        <end position="25"/>
    </location>
</feature>
<keyword evidence="1" id="KW-0472">Membrane</keyword>
<evidence type="ECO:0000313" key="3">
    <source>
        <dbReference type="Proteomes" id="UP000680865"/>
    </source>
</evidence>